<name>A0A4W5NVS1_9TELE</name>
<dbReference type="Ensembl" id="ENSHHUT00000055287.1">
    <property type="protein sequence ID" value="ENSHHUP00000053420.1"/>
    <property type="gene ID" value="ENSHHUG00000032083.1"/>
</dbReference>
<sequence>YAGLTSRFFLPIKTAGTFNVFLRSTYAKLFCTRIIYDRKFLLECRTSTLAPHPKQPPNNLIPPADKSAGKCLVWEDAQFEMDI</sequence>
<accession>A0A4W5NVS1</accession>
<dbReference type="InterPro" id="IPR008606">
    <property type="entry name" value="EIF4EBP"/>
</dbReference>
<dbReference type="GO" id="GO:0008190">
    <property type="term" value="F:eukaryotic initiation factor 4E binding"/>
    <property type="evidence" value="ECO:0007669"/>
    <property type="project" value="InterPro"/>
</dbReference>
<protein>
    <submittedName>
        <fullName evidence="1">Uncharacterized protein</fullName>
    </submittedName>
</protein>
<dbReference type="Proteomes" id="UP000314982">
    <property type="component" value="Unassembled WGS sequence"/>
</dbReference>
<dbReference type="Pfam" id="PF05456">
    <property type="entry name" value="eIF_4EBP"/>
    <property type="match status" value="1"/>
</dbReference>
<dbReference type="GO" id="GO:0045947">
    <property type="term" value="P:negative regulation of translational initiation"/>
    <property type="evidence" value="ECO:0007669"/>
    <property type="project" value="InterPro"/>
</dbReference>
<organism evidence="1 2">
    <name type="scientific">Hucho hucho</name>
    <name type="common">huchen</name>
    <dbReference type="NCBI Taxonomy" id="62062"/>
    <lineage>
        <taxon>Eukaryota</taxon>
        <taxon>Metazoa</taxon>
        <taxon>Chordata</taxon>
        <taxon>Craniata</taxon>
        <taxon>Vertebrata</taxon>
        <taxon>Euteleostomi</taxon>
        <taxon>Actinopterygii</taxon>
        <taxon>Neopterygii</taxon>
        <taxon>Teleostei</taxon>
        <taxon>Protacanthopterygii</taxon>
        <taxon>Salmoniformes</taxon>
        <taxon>Salmonidae</taxon>
        <taxon>Salmoninae</taxon>
        <taxon>Hucho</taxon>
    </lineage>
</organism>
<proteinExistence type="predicted"/>
<evidence type="ECO:0000313" key="2">
    <source>
        <dbReference type="Proteomes" id="UP000314982"/>
    </source>
</evidence>
<reference evidence="2" key="1">
    <citation type="submission" date="2018-06" db="EMBL/GenBank/DDBJ databases">
        <title>Genome assembly of Danube salmon.</title>
        <authorList>
            <person name="Macqueen D.J."/>
            <person name="Gundappa M.K."/>
        </authorList>
    </citation>
    <scope>NUCLEOTIDE SEQUENCE [LARGE SCALE GENOMIC DNA]</scope>
</reference>
<reference evidence="1" key="2">
    <citation type="submission" date="2025-08" db="UniProtKB">
        <authorList>
            <consortium name="Ensembl"/>
        </authorList>
    </citation>
    <scope>IDENTIFICATION</scope>
</reference>
<reference evidence="1" key="3">
    <citation type="submission" date="2025-09" db="UniProtKB">
        <authorList>
            <consortium name="Ensembl"/>
        </authorList>
    </citation>
    <scope>IDENTIFICATION</scope>
</reference>
<dbReference type="AlphaFoldDB" id="A0A4W5NVS1"/>
<keyword evidence="2" id="KW-1185">Reference proteome</keyword>
<evidence type="ECO:0000313" key="1">
    <source>
        <dbReference type="Ensembl" id="ENSHHUP00000053420.1"/>
    </source>
</evidence>